<evidence type="ECO:0000259" key="3">
    <source>
        <dbReference type="SMART" id="SM00495"/>
    </source>
</evidence>
<comment type="caution">
    <text evidence="4">The sequence shown here is derived from an EMBL/GenBank/DDBJ whole genome shotgun (WGS) entry which is preliminary data.</text>
</comment>
<dbReference type="Gene3D" id="2.10.10.20">
    <property type="entry name" value="Carbohydrate-binding module superfamily 5/12"/>
    <property type="match status" value="1"/>
</dbReference>
<feature type="domain" description="Chitin-binding type-3" evidence="3">
    <location>
        <begin position="353"/>
        <end position="395"/>
    </location>
</feature>
<feature type="region of interest" description="Disordered" evidence="1">
    <location>
        <begin position="251"/>
        <end position="299"/>
    </location>
</feature>
<keyword evidence="2" id="KW-0732">Signal</keyword>
<proteinExistence type="predicted"/>
<gene>
    <name evidence="4" type="ORF">ACETRX_02900</name>
</gene>
<feature type="chain" id="PRO_5045219192" evidence="2">
    <location>
        <begin position="23"/>
        <end position="850"/>
    </location>
</feature>
<evidence type="ECO:0000256" key="1">
    <source>
        <dbReference type="SAM" id="MobiDB-lite"/>
    </source>
</evidence>
<protein>
    <submittedName>
        <fullName evidence="4">Carbohydrate-binding protein</fullName>
    </submittedName>
</protein>
<accession>A0ABV6Z8Q1</accession>
<evidence type="ECO:0000313" key="5">
    <source>
        <dbReference type="Proteomes" id="UP001595190"/>
    </source>
</evidence>
<dbReference type="Pfam" id="PF02839">
    <property type="entry name" value="CBM_5_12"/>
    <property type="match status" value="1"/>
</dbReference>
<evidence type="ECO:0000256" key="2">
    <source>
        <dbReference type="SAM" id="SignalP"/>
    </source>
</evidence>
<dbReference type="RefSeq" id="WP_394308434.1">
    <property type="nucleotide sequence ID" value="NZ_JBHGPK010000001.1"/>
</dbReference>
<dbReference type="Pfam" id="PF01391">
    <property type="entry name" value="Collagen"/>
    <property type="match status" value="1"/>
</dbReference>
<dbReference type="InterPro" id="IPR008160">
    <property type="entry name" value="Collagen"/>
</dbReference>
<sequence>MSNLILAVTVTCAAGSTAAAIAGNPMKGDGLAPTVTEGAWLIVNMGGGVFAQVPVAADATADNALTLLHPLPAAVTGVQGWVAVDPDKDSVAIATMQAVQAIRARFTPASVWFTGNGPPSNDIGVDGDLYRDYDESPPIEYRRDNGAWGISSAATVLPWNARGDWAAGTTYAKQDLVTYNGSSWLSRVDANTGNTPTTAAAQWQLVARSGDQILMGAGAPAAGLGVDGAAYINTSNGDLYKKSAGAWGAPQGNIKGPQGIQGAQGVKGDTGAQGPQGVKGDTGSQGPQGVKGDTGATGAAGPANSLAIGTVASGASAGATITGTAPNQTLNLTLPKGDTGATGATGPAGLTPKGAWSSATAYVVNDLVTSGGSSYRCKVAHTNQAVTNTTYWELFAQKGADGTGTGNVTGPAAAVVDTEVAIFDGTTGTLIKSGGVQFSLVSRLNRDQTYTQPQRFAAATFAAGFAAYFNGDAYIAERPPGDSSPSLACTSFVRRHVGNFAGFVFANVNVTLGVNDHGKAVQASSATPFNITLPVGGVWGAGAAGPAITIFNHGTADVTIVRQGSDFIYCPPAGLGNANTSLTLRPGENVVVINRGGTEWDVCGGSWLTSNATPLPPKAIAGLGAGFTVGDLLYADSTTTLAKLADVAGGNVLRSGGVGVAPSWGKVGLTTHITGTLAVANGGTGLTALGTALQVLRTNVGATAMEWATLGSAALSASTDFATAAQGAKADTAVQPAALTAYEKAGEQVGINTQTGTAYTLALTDKGKIVEMNNAGANTLTIPANATVAFPVNSRIDLSQFGAGQTTIAADAGVTIRSAGGKLKLTGQYSGATLYKRGTDEWVLIGDLAA</sequence>
<dbReference type="Gene3D" id="2.10.10.90">
    <property type="match status" value="1"/>
</dbReference>
<feature type="domain" description="Chitin-binding type-3" evidence="3">
    <location>
        <begin position="162"/>
        <end position="206"/>
    </location>
</feature>
<reference evidence="4 5" key="1">
    <citation type="submission" date="2024-09" db="EMBL/GenBank/DDBJ databases">
        <title>Description of Labrys sedimenti sp. nov., isolated from a diclofenac-degrading enrichment culture, and genome-based reclassification of Labrys portucalensis as a later heterotypic synonym of Labrys neptuniae.</title>
        <authorList>
            <person name="Tancsics A."/>
            <person name="Csepanyi A."/>
        </authorList>
    </citation>
    <scope>NUCLEOTIDE SEQUENCE [LARGE SCALE GENOMIC DNA]</scope>
    <source>
        <strain evidence="4 5">LMG 23412</strain>
    </source>
</reference>
<dbReference type="Proteomes" id="UP001595190">
    <property type="component" value="Unassembled WGS sequence"/>
</dbReference>
<dbReference type="SMART" id="SM00495">
    <property type="entry name" value="ChtBD3"/>
    <property type="match status" value="2"/>
</dbReference>
<dbReference type="InterPro" id="IPR003610">
    <property type="entry name" value="CBM5/12"/>
</dbReference>
<dbReference type="EMBL" id="JBHGPK010000001">
    <property type="protein sequence ID" value="MFC2248554.1"/>
    <property type="molecule type" value="Genomic_DNA"/>
</dbReference>
<name>A0ABV6Z8Q1_9HYPH</name>
<organism evidence="4 5">
    <name type="scientific">Labrys neptuniae</name>
    <dbReference type="NCBI Taxonomy" id="376174"/>
    <lineage>
        <taxon>Bacteria</taxon>
        <taxon>Pseudomonadati</taxon>
        <taxon>Pseudomonadota</taxon>
        <taxon>Alphaproteobacteria</taxon>
        <taxon>Hyphomicrobiales</taxon>
        <taxon>Xanthobacteraceae</taxon>
        <taxon>Labrys</taxon>
    </lineage>
</organism>
<evidence type="ECO:0000313" key="4">
    <source>
        <dbReference type="EMBL" id="MFC2248554.1"/>
    </source>
</evidence>
<feature type="signal peptide" evidence="2">
    <location>
        <begin position="1"/>
        <end position="22"/>
    </location>
</feature>